<evidence type="ECO:0000313" key="11">
    <source>
        <dbReference type="EMBL" id="CAD9179643.1"/>
    </source>
</evidence>
<dbReference type="GO" id="GO:0005930">
    <property type="term" value="C:axoneme"/>
    <property type="evidence" value="ECO:0007669"/>
    <property type="project" value="TreeGrafter"/>
</dbReference>
<dbReference type="AlphaFoldDB" id="A0A7S1WPJ6"/>
<dbReference type="Gene3D" id="1.20.1520.10">
    <property type="entry name" value="ADP-ribosylation factor-like 2-binding protein, domain"/>
    <property type="match status" value="1"/>
</dbReference>
<dbReference type="GO" id="GO:0097546">
    <property type="term" value="C:ciliary base"/>
    <property type="evidence" value="ECO:0007669"/>
    <property type="project" value="TreeGrafter"/>
</dbReference>
<dbReference type="Pfam" id="PF11527">
    <property type="entry name" value="ARL2_Bind_BART"/>
    <property type="match status" value="1"/>
</dbReference>
<evidence type="ECO:0000256" key="2">
    <source>
        <dbReference type="ARBA" id="ARBA00004496"/>
    </source>
</evidence>
<dbReference type="InterPro" id="IPR038888">
    <property type="entry name" value="CFAP36"/>
</dbReference>
<evidence type="ECO:0000256" key="7">
    <source>
        <dbReference type="ARBA" id="ARBA00023069"/>
    </source>
</evidence>
<keyword evidence="6" id="KW-0175">Coiled coil</keyword>
<proteinExistence type="inferred from homology"/>
<evidence type="ECO:0000256" key="3">
    <source>
        <dbReference type="ARBA" id="ARBA00007460"/>
    </source>
</evidence>
<gene>
    <name evidence="11" type="ORF">ACAT0790_LOCUS56415</name>
</gene>
<keyword evidence="8" id="KW-0966">Cell projection</keyword>
<dbReference type="PANTHER" id="PTHR21532:SF0">
    <property type="entry name" value="CILIA- AND FLAGELLA-ASSOCIATED PROTEIN 36"/>
    <property type="match status" value="1"/>
</dbReference>
<evidence type="ECO:0000256" key="9">
    <source>
        <dbReference type="ARBA" id="ARBA00031593"/>
    </source>
</evidence>
<reference evidence="11" key="1">
    <citation type="submission" date="2021-01" db="EMBL/GenBank/DDBJ databases">
        <authorList>
            <person name="Corre E."/>
            <person name="Pelletier E."/>
            <person name="Niang G."/>
            <person name="Scheremetjew M."/>
            <person name="Finn R."/>
            <person name="Kale V."/>
            <person name="Holt S."/>
            <person name="Cochrane G."/>
            <person name="Meng A."/>
            <person name="Brown T."/>
            <person name="Cohen L."/>
        </authorList>
    </citation>
    <scope>NUCLEOTIDE SEQUENCE</scope>
    <source>
        <strain evidence="11">OF101</strain>
    </source>
</reference>
<protein>
    <recommendedName>
        <fullName evidence="4">Cilia- and flagella-associated protein 36</fullName>
    </recommendedName>
    <alternativeName>
        <fullName evidence="9">Coiled-coil domain-containing protein 104</fullName>
    </alternativeName>
</protein>
<name>A0A7S1WPJ6_ALECA</name>
<evidence type="ECO:0000256" key="1">
    <source>
        <dbReference type="ARBA" id="ARBA00004138"/>
    </source>
</evidence>
<dbReference type="EMBL" id="HBGE01094792">
    <property type="protein sequence ID" value="CAD9179643.1"/>
    <property type="molecule type" value="Transcribed_RNA"/>
</dbReference>
<dbReference type="PANTHER" id="PTHR21532">
    <property type="entry name" value="PHOSPHODIESTERASE HL"/>
    <property type="match status" value="1"/>
</dbReference>
<evidence type="ECO:0000256" key="6">
    <source>
        <dbReference type="ARBA" id="ARBA00023054"/>
    </source>
</evidence>
<feature type="domain" description="BART" evidence="10">
    <location>
        <begin position="28"/>
        <end position="122"/>
    </location>
</feature>
<sequence>MAEVAPEEAALVERVKQWFMGLEAEELIKTAYAFADQNCHLFEPELGEHKLVYTELHHQFRQLFEDKLNAFLASLGCSPEAFYVAFEKCSKVDPGTETMAELMYCCLQYEFFCQVMSERKADALRQAAPAPIG</sequence>
<comment type="subcellular location">
    <subcellularLocation>
        <location evidence="1">Cell projection</location>
        <location evidence="1">Cilium</location>
    </subcellularLocation>
    <subcellularLocation>
        <location evidence="2">Cytoplasm</location>
    </subcellularLocation>
</comment>
<keyword evidence="7" id="KW-0969">Cilium</keyword>
<dbReference type="InterPro" id="IPR042541">
    <property type="entry name" value="BART_sf"/>
</dbReference>
<comment type="similarity">
    <text evidence="3">Belongs to the CFAP36 family.</text>
</comment>
<evidence type="ECO:0000256" key="5">
    <source>
        <dbReference type="ARBA" id="ARBA00022490"/>
    </source>
</evidence>
<evidence type="ECO:0000256" key="4">
    <source>
        <dbReference type="ARBA" id="ARBA00021815"/>
    </source>
</evidence>
<keyword evidence="5" id="KW-0963">Cytoplasm</keyword>
<evidence type="ECO:0000256" key="8">
    <source>
        <dbReference type="ARBA" id="ARBA00023273"/>
    </source>
</evidence>
<evidence type="ECO:0000259" key="10">
    <source>
        <dbReference type="Pfam" id="PF11527"/>
    </source>
</evidence>
<dbReference type="InterPro" id="IPR023379">
    <property type="entry name" value="BART_dom"/>
</dbReference>
<organism evidence="11">
    <name type="scientific">Alexandrium catenella</name>
    <name type="common">Red tide dinoflagellate</name>
    <name type="synonym">Gonyaulax catenella</name>
    <dbReference type="NCBI Taxonomy" id="2925"/>
    <lineage>
        <taxon>Eukaryota</taxon>
        <taxon>Sar</taxon>
        <taxon>Alveolata</taxon>
        <taxon>Dinophyceae</taxon>
        <taxon>Gonyaulacales</taxon>
        <taxon>Pyrocystaceae</taxon>
        <taxon>Alexandrium</taxon>
    </lineage>
</organism>
<accession>A0A7S1WPJ6</accession>